<sequence>MGDRRRYFDVDDAHVGVVVLTELGHEDVPERTPLQGAFDDDVLASLQAHLADVVDDFGGFGVDQGREFPGGYGVRIGERRRQQVRVVTVRDGAAQEFVLDDVRVQISVAGIDQVTLTQRRRLACPRWPRRNYRGAVPVAIGLREVEVPLDDLLQRPVSPAIIRVQVEGAPATVRVQRLPVLTQVHQLPRHCLVQWF</sequence>
<name>K8XLA9_RHOOP</name>
<comment type="caution">
    <text evidence="1">The sequence shown here is derived from an EMBL/GenBank/DDBJ whole genome shotgun (WGS) entry which is preliminary data.</text>
</comment>
<accession>K8XLA9</accession>
<protein>
    <submittedName>
        <fullName evidence="1">Uncharacterized protein</fullName>
    </submittedName>
</protein>
<organism evidence="1 2">
    <name type="scientific">Rhodococcus opacus M213</name>
    <dbReference type="NCBI Taxonomy" id="1129896"/>
    <lineage>
        <taxon>Bacteria</taxon>
        <taxon>Bacillati</taxon>
        <taxon>Actinomycetota</taxon>
        <taxon>Actinomycetes</taxon>
        <taxon>Mycobacteriales</taxon>
        <taxon>Nocardiaceae</taxon>
        <taxon>Rhodococcus</taxon>
    </lineage>
</organism>
<evidence type="ECO:0000313" key="2">
    <source>
        <dbReference type="Proteomes" id="UP000005951"/>
    </source>
</evidence>
<evidence type="ECO:0000313" key="1">
    <source>
        <dbReference type="EMBL" id="EKT81606.1"/>
    </source>
</evidence>
<reference evidence="1 2" key="1">
    <citation type="journal article" date="2013" name="Genome Announc.">
        <title>Draft Genome Sequence of Rhodococcus opacus Strain M213 Shows a Diverse Catabolic Potential.</title>
        <authorList>
            <person name="Pathak A."/>
            <person name="Green S.J."/>
            <person name="Ogram A."/>
            <person name="Chauhan A."/>
        </authorList>
    </citation>
    <scope>NUCLEOTIDE SEQUENCE [LARGE SCALE GENOMIC DNA]</scope>
    <source>
        <strain evidence="1 2">M213</strain>
    </source>
</reference>
<proteinExistence type="predicted"/>
<dbReference type="Proteomes" id="UP000005951">
    <property type="component" value="Unassembled WGS sequence"/>
</dbReference>
<dbReference type="AlphaFoldDB" id="K8XLA9"/>
<gene>
    <name evidence="1" type="ORF">WSS_A16381</name>
</gene>
<dbReference type="EMBL" id="AJYC02000053">
    <property type="protein sequence ID" value="EKT81606.1"/>
    <property type="molecule type" value="Genomic_DNA"/>
</dbReference>